<dbReference type="Pfam" id="PF02687">
    <property type="entry name" value="FtsX"/>
    <property type="match status" value="2"/>
</dbReference>
<evidence type="ECO:0000256" key="1">
    <source>
        <dbReference type="ARBA" id="ARBA00004651"/>
    </source>
</evidence>
<keyword evidence="2" id="KW-1003">Cell membrane</keyword>
<dbReference type="GO" id="GO:0005886">
    <property type="term" value="C:plasma membrane"/>
    <property type="evidence" value="ECO:0007669"/>
    <property type="project" value="UniProtKB-SubCell"/>
</dbReference>
<dbReference type="EMBL" id="WELI01000001">
    <property type="protein sequence ID" value="KAB7732853.1"/>
    <property type="molecule type" value="Genomic_DNA"/>
</dbReference>
<dbReference type="InterPro" id="IPR003838">
    <property type="entry name" value="ABC3_permease_C"/>
</dbReference>
<feature type="domain" description="MacB-like periplasmic core" evidence="8">
    <location>
        <begin position="518"/>
        <end position="611"/>
    </location>
</feature>
<evidence type="ECO:0000259" key="8">
    <source>
        <dbReference type="Pfam" id="PF12704"/>
    </source>
</evidence>
<evidence type="ECO:0000256" key="4">
    <source>
        <dbReference type="ARBA" id="ARBA00022989"/>
    </source>
</evidence>
<evidence type="ECO:0000256" key="5">
    <source>
        <dbReference type="ARBA" id="ARBA00023136"/>
    </source>
</evidence>
<evidence type="ECO:0000256" key="6">
    <source>
        <dbReference type="SAM" id="Phobius"/>
    </source>
</evidence>
<keyword evidence="3 6" id="KW-0812">Transmembrane</keyword>
<keyword evidence="10" id="KW-1185">Reference proteome</keyword>
<organism evidence="9 10">
    <name type="scientific">Rudanella paleaurantiibacter</name>
    <dbReference type="NCBI Taxonomy" id="2614655"/>
    <lineage>
        <taxon>Bacteria</taxon>
        <taxon>Pseudomonadati</taxon>
        <taxon>Bacteroidota</taxon>
        <taxon>Cytophagia</taxon>
        <taxon>Cytophagales</taxon>
        <taxon>Cytophagaceae</taxon>
        <taxon>Rudanella</taxon>
    </lineage>
</organism>
<proteinExistence type="predicted"/>
<dbReference type="AlphaFoldDB" id="A0A7J5U580"/>
<evidence type="ECO:0000313" key="9">
    <source>
        <dbReference type="EMBL" id="KAB7732853.1"/>
    </source>
</evidence>
<evidence type="ECO:0000313" key="10">
    <source>
        <dbReference type="Proteomes" id="UP000488299"/>
    </source>
</evidence>
<feature type="domain" description="ABC3 transporter permease C-terminal" evidence="7">
    <location>
        <begin position="689"/>
        <end position="802"/>
    </location>
</feature>
<feature type="domain" description="MacB-like periplasmic core" evidence="8">
    <location>
        <begin position="24"/>
        <end position="239"/>
    </location>
</feature>
<dbReference type="GO" id="GO:0022857">
    <property type="term" value="F:transmembrane transporter activity"/>
    <property type="evidence" value="ECO:0007669"/>
    <property type="project" value="TreeGrafter"/>
</dbReference>
<feature type="transmembrane region" description="Helical" evidence="6">
    <location>
        <begin position="292"/>
        <end position="315"/>
    </location>
</feature>
<evidence type="ECO:0000256" key="2">
    <source>
        <dbReference type="ARBA" id="ARBA00022475"/>
    </source>
</evidence>
<evidence type="ECO:0000259" key="7">
    <source>
        <dbReference type="Pfam" id="PF02687"/>
    </source>
</evidence>
<evidence type="ECO:0000256" key="3">
    <source>
        <dbReference type="ARBA" id="ARBA00022692"/>
    </source>
</evidence>
<name>A0A7J5U580_9BACT</name>
<feature type="transmembrane region" description="Helical" evidence="6">
    <location>
        <begin position="773"/>
        <end position="792"/>
    </location>
</feature>
<accession>A0A7J5U580</accession>
<reference evidence="9 10" key="1">
    <citation type="submission" date="2019-10" db="EMBL/GenBank/DDBJ databases">
        <title>Rudanella paleaurantiibacter sp. nov., isolated from sludge.</title>
        <authorList>
            <person name="Xu S.Q."/>
        </authorList>
    </citation>
    <scope>NUCLEOTIDE SEQUENCE [LARGE SCALE GENOMIC DNA]</scope>
    <source>
        <strain evidence="9 10">HX-22-17</strain>
    </source>
</reference>
<dbReference type="Pfam" id="PF12704">
    <property type="entry name" value="MacB_PCD"/>
    <property type="match status" value="2"/>
</dbReference>
<feature type="transmembrane region" description="Helical" evidence="6">
    <location>
        <begin position="741"/>
        <end position="761"/>
    </location>
</feature>
<feature type="transmembrane region" description="Helical" evidence="6">
    <location>
        <begin position="686"/>
        <end position="710"/>
    </location>
</feature>
<dbReference type="PANTHER" id="PTHR30572">
    <property type="entry name" value="MEMBRANE COMPONENT OF TRANSPORTER-RELATED"/>
    <property type="match status" value="1"/>
</dbReference>
<keyword evidence="4 6" id="KW-1133">Transmembrane helix</keyword>
<feature type="transmembrane region" description="Helical" evidence="6">
    <location>
        <begin position="387"/>
        <end position="409"/>
    </location>
</feature>
<feature type="transmembrane region" description="Helical" evidence="6">
    <location>
        <begin position="348"/>
        <end position="367"/>
    </location>
</feature>
<protein>
    <submittedName>
        <fullName evidence="9">FtsX-like permease family protein</fullName>
    </submittedName>
</protein>
<sequence>MLTNFLKIALRTLWRSRGYAAIHMLGLAVAFCISLFLILIAYQQFTFDSFHADSDRIYQTYLFANDPEKPVRTGAMPMPVVPALKADFPEAEAVTRVMTGRKSLVESGGTYYEKLINYTDADFLNVFSFPLRAGHRASALRDPGSVVISENMAQDVFGTTNPLGKRLRLGQDGQLTDFTVTGVLADAPTNSTIQYDALVRIERSPNYTARLNNWNDGGPMVFVKLPDHVDKAGFEARLKPFTLKYFTDRLDGLIQKKAQPDERGDKLALRLQPLRDVHFNREINDGKGTPIAIVYVLLGLAFFILLIACINFINLSIARSVTRAREVGVRKSLGAPSRSLFAQLWGESALLCGLGFVVGLTLAVILLPTFNATFGARLTLAQAYQPGFIGLILALFLLVTLMAGGYPAWQMTRLQTVQVLKGNLKAGRPSRLRNALLITQFTLSCLLTCCTLIAFEQVDFLRQMPLGFDKEQVISIPVGTQVDGRQVLGRLRQVLAHDPTILSLTGASVNLGKGRDRVTSRSTFGFTSNGKEITSDVLFVDYDYLQTLRIKPTAGRDFSRAFATDSANRVLITESMARQLGKPNPVGMLLGDDADTTGNKAQIIGVVPNFQLYSVADETRPIILYLSNNQPLHYIFVRVLPQHLPGAMDKLKATWATVAPQSPFMGSFLDENVDAWYQNEAVFSQVLSLASGVAVVLSCIGLFAIALLTVEQRTKEIGIRKVMGATVPGIVLLLSRHFIRLVLMGLCLAVPIAWFGMHQWLEKYAYRIEISPWLFVTVGTGALLITLFTVSYQSIRAALMNPAKSLRTE</sequence>
<dbReference type="InterPro" id="IPR050250">
    <property type="entry name" value="Macrolide_Exporter_MacB"/>
</dbReference>
<comment type="caution">
    <text evidence="9">The sequence shown here is derived from an EMBL/GenBank/DDBJ whole genome shotgun (WGS) entry which is preliminary data.</text>
</comment>
<dbReference type="Proteomes" id="UP000488299">
    <property type="component" value="Unassembled WGS sequence"/>
</dbReference>
<comment type="subcellular location">
    <subcellularLocation>
        <location evidence="1">Cell membrane</location>
        <topology evidence="1">Multi-pass membrane protein</topology>
    </subcellularLocation>
</comment>
<keyword evidence="5 6" id="KW-0472">Membrane</keyword>
<dbReference type="PANTHER" id="PTHR30572:SF18">
    <property type="entry name" value="ABC-TYPE MACROLIDE FAMILY EXPORT SYSTEM PERMEASE COMPONENT 2"/>
    <property type="match status" value="1"/>
</dbReference>
<feature type="transmembrane region" description="Helical" evidence="6">
    <location>
        <begin position="435"/>
        <end position="455"/>
    </location>
</feature>
<gene>
    <name evidence="9" type="ORF">F5984_02580</name>
</gene>
<feature type="transmembrane region" description="Helical" evidence="6">
    <location>
        <begin position="21"/>
        <end position="42"/>
    </location>
</feature>
<dbReference type="RefSeq" id="WP_152122519.1">
    <property type="nucleotide sequence ID" value="NZ_WELI01000001.1"/>
</dbReference>
<dbReference type="InterPro" id="IPR025857">
    <property type="entry name" value="MacB_PCD"/>
</dbReference>
<feature type="domain" description="ABC3 transporter permease C-terminal" evidence="7">
    <location>
        <begin position="300"/>
        <end position="415"/>
    </location>
</feature>